<evidence type="ECO:0000313" key="2">
    <source>
        <dbReference type="EMBL" id="DAF95943.1"/>
    </source>
</evidence>
<reference evidence="2" key="1">
    <citation type="journal article" date="2021" name="Proc. Natl. Acad. Sci. U.S.A.">
        <title>A Catalog of Tens of Thousands of Viruses from Human Metagenomes Reveals Hidden Associations with Chronic Diseases.</title>
        <authorList>
            <person name="Tisza M.J."/>
            <person name="Buck C.B."/>
        </authorList>
    </citation>
    <scope>NUCLEOTIDE SEQUENCE</scope>
    <source>
        <strain evidence="2">CtwVB15</strain>
    </source>
</reference>
<keyword evidence="1" id="KW-0175">Coiled coil</keyword>
<accession>A0A8S5UN96</accession>
<sequence length="164" mass="18777">MAYMEKDVADLLSAMDASFDEETGDWRECDELAFQQLADECVRPKLERMQKARVALAGDIAAVDAEIKRLQERKKSLQRNDDRLANRILFGLNAVYDGKLKTPLFTFSRRLSERLIVDDEKAVPPEFLKTKTEVDKAALKKHIKETGEIFNGVHFEETESLSVR</sequence>
<dbReference type="EMBL" id="BK016112">
    <property type="protein sequence ID" value="DAF95943.1"/>
    <property type="molecule type" value="Genomic_DNA"/>
</dbReference>
<proteinExistence type="predicted"/>
<name>A0A8S5UN96_9CAUD</name>
<protein>
    <submittedName>
        <fullName evidence="2">Resistance protein</fullName>
    </submittedName>
</protein>
<dbReference type="InterPro" id="IPR008840">
    <property type="entry name" value="Sipho_Gp157"/>
</dbReference>
<evidence type="ECO:0000256" key="1">
    <source>
        <dbReference type="SAM" id="Coils"/>
    </source>
</evidence>
<feature type="coiled-coil region" evidence="1">
    <location>
        <begin position="60"/>
        <end position="87"/>
    </location>
</feature>
<organism evidence="2">
    <name type="scientific">Myoviridae sp. ctwVB15</name>
    <dbReference type="NCBI Taxonomy" id="2825208"/>
    <lineage>
        <taxon>Viruses</taxon>
        <taxon>Duplodnaviria</taxon>
        <taxon>Heunggongvirae</taxon>
        <taxon>Uroviricota</taxon>
        <taxon>Caudoviricetes</taxon>
    </lineage>
</organism>
<dbReference type="Pfam" id="PF05565">
    <property type="entry name" value="Sipho_Gp157"/>
    <property type="match status" value="1"/>
</dbReference>